<evidence type="ECO:0000313" key="4">
    <source>
        <dbReference type="Proteomes" id="UP000698800"/>
    </source>
</evidence>
<gene>
    <name evidence="3" type="ORF">FGG08_003925</name>
</gene>
<evidence type="ECO:0000313" key="3">
    <source>
        <dbReference type="EMBL" id="KAH0541577.1"/>
    </source>
</evidence>
<evidence type="ECO:0000256" key="1">
    <source>
        <dbReference type="ARBA" id="ARBA00023242"/>
    </source>
</evidence>
<dbReference type="GO" id="GO:0000981">
    <property type="term" value="F:DNA-binding transcription factor activity, RNA polymerase II-specific"/>
    <property type="evidence" value="ECO:0007669"/>
    <property type="project" value="InterPro"/>
</dbReference>
<dbReference type="OrthoDB" id="5362630at2759"/>
<evidence type="ECO:0008006" key="5">
    <source>
        <dbReference type="Google" id="ProtNLM"/>
    </source>
</evidence>
<dbReference type="InterPro" id="IPR052973">
    <property type="entry name" value="Fungal_sec-metab_reg_TF"/>
</dbReference>
<protein>
    <recommendedName>
        <fullName evidence="5">Zn(2)-C6 fungal-type domain-containing protein</fullName>
    </recommendedName>
</protein>
<dbReference type="PANTHER" id="PTHR35392">
    <property type="entry name" value="ZN(II)2CYS6 TRANSCRIPTION FACTOR (EUROFUNG)-RELATED-RELATED"/>
    <property type="match status" value="1"/>
</dbReference>
<dbReference type="AlphaFoldDB" id="A0A9P8ICB1"/>
<comment type="caution">
    <text evidence="3">The sequence shown here is derived from an EMBL/GenBank/DDBJ whole genome shotgun (WGS) entry which is preliminary data.</text>
</comment>
<organism evidence="3 4">
    <name type="scientific">Glutinoglossum americanum</name>
    <dbReference type="NCBI Taxonomy" id="1670608"/>
    <lineage>
        <taxon>Eukaryota</taxon>
        <taxon>Fungi</taxon>
        <taxon>Dikarya</taxon>
        <taxon>Ascomycota</taxon>
        <taxon>Pezizomycotina</taxon>
        <taxon>Geoglossomycetes</taxon>
        <taxon>Geoglossales</taxon>
        <taxon>Geoglossaceae</taxon>
        <taxon>Glutinoglossum</taxon>
    </lineage>
</organism>
<keyword evidence="4" id="KW-1185">Reference proteome</keyword>
<dbReference type="PANTHER" id="PTHR35392:SF2">
    <property type="entry name" value="ZN(II)2CYS6 TRANSCRIPTION FACTOR (EUROFUNG)"/>
    <property type="match status" value="1"/>
</dbReference>
<dbReference type="Proteomes" id="UP000698800">
    <property type="component" value="Unassembled WGS sequence"/>
</dbReference>
<evidence type="ECO:0000256" key="2">
    <source>
        <dbReference type="SAM" id="MobiDB-lite"/>
    </source>
</evidence>
<sequence length="749" mass="82559">MLRSIGEKTLTCQPSLLMLSHLAPHTSVVPGAERITPSYLNDLVGDYDQLDQVSPSYAGPGLEVVSHDYSISPGTGAFVDFEESRSVYEPGGVLNFLTWASTPSVEYATPAWLMGDSNPTLFAPNYNRSALDSAASLPHTRHASESFYYTPECSSEGLFDTMLSNNSGATEVFEVFDLPGQRGIGVGIPEDSFYLGQDQGPRLRGYQARVSHEDSGTGQSFRLTKQNEIVMPRAPPYDGGASHEVEASSSQYTGAPSSCGATDETTSRPRKYLSPGRDATAKSSARHCGLQQHQGASIRAAPPGHAVLDLGINPSPLVLGARPKKRRKREIPAKGGPEQPSGRRRRAGTTCIRCKLMHEKCSGTFPCSRCSGMEIRAWSQICTKAKFGDRACFSRGLYSDRASKMNDNVNWCPGGGRSLANVEVSVSLGLLTSIPLNLSKCEVKDSTLLEHIIWRVEGEPIVRIPTEAVSLCQRVPREQLDAVIDEVIPYALQQLVGSPTDGIRNRVFHAAYKRSKSERDLFLTNALRIWAAQTTFFKNHWRIVAGAETINARYYMPLDAALVPRMLALQLEQVIESYMKVLERDFLHDLERMLFDRDLPWASAYLAAFVYLSILEGDTWDLEAWKAKGGMQEVPESQRKFWPLATELATLIDRNHHQASVMVCHAKAALGRGQPLFSMNGAGELIPAVGAQDCEACELAAELAEEFKNLEKYVPIEPFLSSRQKASYSVQDRQSLTYMFTSKLLVTDQ</sequence>
<feature type="compositionally biased region" description="Polar residues" evidence="2">
    <location>
        <begin position="247"/>
        <end position="264"/>
    </location>
</feature>
<reference evidence="3" key="1">
    <citation type="submission" date="2021-03" db="EMBL/GenBank/DDBJ databases">
        <title>Comparative genomics and phylogenomic investigation of the class Geoglossomycetes provide insights into ecological specialization and systematics.</title>
        <authorList>
            <person name="Melie T."/>
            <person name="Pirro S."/>
            <person name="Miller A.N."/>
            <person name="Quandt A."/>
        </authorList>
    </citation>
    <scope>NUCLEOTIDE SEQUENCE</scope>
    <source>
        <strain evidence="3">GBOQ0MN5Z8</strain>
    </source>
</reference>
<dbReference type="InterPro" id="IPR001138">
    <property type="entry name" value="Zn2Cys6_DnaBD"/>
</dbReference>
<feature type="compositionally biased region" description="Polar residues" evidence="2">
    <location>
        <begin position="216"/>
        <end position="227"/>
    </location>
</feature>
<feature type="region of interest" description="Disordered" evidence="2">
    <location>
        <begin position="210"/>
        <end position="286"/>
    </location>
</feature>
<accession>A0A9P8ICB1</accession>
<proteinExistence type="predicted"/>
<dbReference type="CDD" id="cd00067">
    <property type="entry name" value="GAL4"/>
    <property type="match status" value="1"/>
</dbReference>
<dbReference type="EMBL" id="JAGHQL010000074">
    <property type="protein sequence ID" value="KAH0541577.1"/>
    <property type="molecule type" value="Genomic_DNA"/>
</dbReference>
<dbReference type="GO" id="GO:0008270">
    <property type="term" value="F:zinc ion binding"/>
    <property type="evidence" value="ECO:0007669"/>
    <property type="project" value="InterPro"/>
</dbReference>
<keyword evidence="1" id="KW-0539">Nucleus</keyword>
<name>A0A9P8ICB1_9PEZI</name>
<dbReference type="InterPro" id="IPR036864">
    <property type="entry name" value="Zn2-C6_fun-type_DNA-bd_sf"/>
</dbReference>
<feature type="region of interest" description="Disordered" evidence="2">
    <location>
        <begin position="318"/>
        <end position="345"/>
    </location>
</feature>
<dbReference type="SUPFAM" id="SSF57701">
    <property type="entry name" value="Zn2/Cys6 DNA-binding domain"/>
    <property type="match status" value="1"/>
</dbReference>